<dbReference type="RefSeq" id="WP_009583836.1">
    <property type="nucleotide sequence ID" value="NZ_AMZN01000206.1"/>
</dbReference>
<name>L8JKE2_9BACT</name>
<sequence length="208" mass="24411">MDFWKGQENLPDYLIERVEKLNSNEGLLNDLFLINPFNEQPLSLRPNFAFFDFKSDTTPSQADVYFIIASIVHFARFPESQLNSIKQYQDMKFLRFHEHVQSVFSPECFNRFNDGIIQAAILRIANPNELNYSVQDDLSYEMATVLKNLFKNDKDPDRCEAILEFLLAIATGKLRLKKKHKDQFLNHVKDNFDNKKISIFCEFALRSQ</sequence>
<dbReference type="eggNOG" id="ENOG5031FBF">
    <property type="taxonomic scope" value="Bacteria"/>
</dbReference>
<evidence type="ECO:0000313" key="2">
    <source>
        <dbReference type="Proteomes" id="UP000011135"/>
    </source>
</evidence>
<dbReference type="EMBL" id="AMZN01000206">
    <property type="protein sequence ID" value="ELR67979.1"/>
    <property type="molecule type" value="Genomic_DNA"/>
</dbReference>
<keyword evidence="2" id="KW-1185">Reference proteome</keyword>
<dbReference type="Proteomes" id="UP000011135">
    <property type="component" value="Unassembled WGS sequence"/>
</dbReference>
<evidence type="ECO:0000313" key="1">
    <source>
        <dbReference type="EMBL" id="ELR67979.1"/>
    </source>
</evidence>
<accession>L8JKE2</accession>
<gene>
    <name evidence="1" type="ORF">C900_01462</name>
</gene>
<reference evidence="1 2" key="1">
    <citation type="submission" date="2012-12" db="EMBL/GenBank/DDBJ databases">
        <title>Genome assembly of Fulvivirga imtechensis AK7.</title>
        <authorList>
            <person name="Nupur N."/>
            <person name="Khatri I."/>
            <person name="Kumar R."/>
            <person name="Subramanian S."/>
            <person name="Pinnaka A."/>
        </authorList>
    </citation>
    <scope>NUCLEOTIDE SEQUENCE [LARGE SCALE GENOMIC DNA]</scope>
    <source>
        <strain evidence="1 2">AK7</strain>
    </source>
</reference>
<dbReference type="OrthoDB" id="791936at2"/>
<comment type="caution">
    <text evidence="1">The sequence shown here is derived from an EMBL/GenBank/DDBJ whole genome shotgun (WGS) entry which is preliminary data.</text>
</comment>
<dbReference type="AlphaFoldDB" id="L8JKE2"/>
<organism evidence="1 2">
    <name type="scientific">Fulvivirga imtechensis AK7</name>
    <dbReference type="NCBI Taxonomy" id="1237149"/>
    <lineage>
        <taxon>Bacteria</taxon>
        <taxon>Pseudomonadati</taxon>
        <taxon>Bacteroidota</taxon>
        <taxon>Cytophagia</taxon>
        <taxon>Cytophagales</taxon>
        <taxon>Fulvivirgaceae</taxon>
        <taxon>Fulvivirga</taxon>
    </lineage>
</organism>
<protein>
    <submittedName>
        <fullName evidence="1">Putative phage-related protein</fullName>
    </submittedName>
</protein>
<proteinExistence type="predicted"/>